<evidence type="ECO:0000259" key="5">
    <source>
        <dbReference type="PROSITE" id="PS50237"/>
    </source>
</evidence>
<feature type="compositionally biased region" description="Basic and acidic residues" evidence="4">
    <location>
        <begin position="3787"/>
        <end position="3820"/>
    </location>
</feature>
<keyword evidence="2 3" id="KW-0833">Ubl conjugation pathway</keyword>
<dbReference type="Ensembl" id="ENSAOWT00000032209.1">
    <property type="protein sequence ID" value="ENSAOWP00000028426.1"/>
    <property type="gene ID" value="ENSAOWG00000019086.1"/>
</dbReference>
<evidence type="ECO:0000313" key="7">
    <source>
        <dbReference type="Proteomes" id="UP000694424"/>
    </source>
</evidence>
<feature type="region of interest" description="Disordered" evidence="4">
    <location>
        <begin position="1911"/>
        <end position="1939"/>
    </location>
</feature>
<feature type="region of interest" description="Disordered" evidence="4">
    <location>
        <begin position="2637"/>
        <end position="2663"/>
    </location>
</feature>
<dbReference type="SMART" id="SM00119">
    <property type="entry name" value="HECTc"/>
    <property type="match status" value="1"/>
</dbReference>
<reference evidence="6" key="1">
    <citation type="submission" date="2025-08" db="UniProtKB">
        <authorList>
            <consortium name="Ensembl"/>
        </authorList>
    </citation>
    <scope>IDENTIFICATION</scope>
</reference>
<dbReference type="PROSITE" id="PS50237">
    <property type="entry name" value="HECT"/>
    <property type="match status" value="1"/>
</dbReference>
<evidence type="ECO:0000256" key="1">
    <source>
        <dbReference type="ARBA" id="ARBA00022679"/>
    </source>
</evidence>
<dbReference type="InterPro" id="IPR035983">
    <property type="entry name" value="Hect_E3_ubiquitin_ligase"/>
</dbReference>
<feature type="compositionally biased region" description="Acidic residues" evidence="4">
    <location>
        <begin position="2650"/>
        <end position="2663"/>
    </location>
</feature>
<dbReference type="PANTHER" id="PTHR46435:SF1">
    <property type="entry name" value="E3 UBIQUITIN-PROTEIN LIGASE HECTD4-RELATED"/>
    <property type="match status" value="1"/>
</dbReference>
<dbReference type="FunFam" id="2.60.120.920:FF:000030">
    <property type="entry name" value="probable E3 ubiquitin-protein ligase HECTD4 isoform X2"/>
    <property type="match status" value="1"/>
</dbReference>
<dbReference type="Gene3D" id="3.30.2160.10">
    <property type="entry name" value="Hect, E3 ligase catalytic domain"/>
    <property type="match status" value="1"/>
</dbReference>
<dbReference type="Gene3D" id="2.60.120.920">
    <property type="match status" value="1"/>
</dbReference>
<organism evidence="6 7">
    <name type="scientific">Apteryx owenii</name>
    <name type="common">Little spotted kiwi</name>
    <dbReference type="NCBI Taxonomy" id="8824"/>
    <lineage>
        <taxon>Eukaryota</taxon>
        <taxon>Metazoa</taxon>
        <taxon>Chordata</taxon>
        <taxon>Craniata</taxon>
        <taxon>Vertebrata</taxon>
        <taxon>Euteleostomi</taxon>
        <taxon>Archelosauria</taxon>
        <taxon>Archosauria</taxon>
        <taxon>Dinosauria</taxon>
        <taxon>Saurischia</taxon>
        <taxon>Theropoda</taxon>
        <taxon>Coelurosauria</taxon>
        <taxon>Aves</taxon>
        <taxon>Palaeognathae</taxon>
        <taxon>Apterygiformes</taxon>
        <taxon>Apterygidae</taxon>
        <taxon>Apteryx</taxon>
    </lineage>
</organism>
<sequence>EGSSPRARGEARWLSVKEETIFLHDGLIRVTDLAELPSEIVGVAEPGDTELEILTFETKNPTELAERLRSVCGNQSNAYARLLEYRLNALRGLWNAQRQLALEEQHDRESSGDEEALALLKRQGLLQQPEQAPFTSRMGLLLVFPLIQSQSRTDPSLCNITAEVLLNCLRDCQPLSLTKEPADCLNGIESLLCSWLEETSASGQQIPYKQKENAAAALVALACARGSLKTFVHTVHLLQKQTDLGSLPVADVLYRLLLLEGGPGSPSCLLGGKHIVSWGFEDMLPAPDANSSSSSENKDADLGRCLAADGLYLYTTNSVGRGISKLGSGLHGTLRGFVYCRNEELETGWVAFGNNKLLHRPVSFDNKPHSLFQVVDQHTLQVCQIIPMPVNHFPVGSTMTTVHLSSDGTYFYWIWSPASLNEKTPKGHSVFMDIFELIVENGICIANPLQERIILMRKEGESAKSINEMLLSRLSRYRASPSATLAALTGSTISNTLKEDQAAANTSCGLPLKMLRKTPIYTCGTYLVMLVPPPGGSGSSATRSLFGGASALSSLKILASSLVFNISDGQFTSRADLIDAAGSSLGRGALVPGLGACYDTMNNMIWTCSNDYIDQWCNPGNQAFHCVCQRLGVSHIITEPKGDATTTNEVINQLLHHVGAMCIHQLNLLAASNNIPITNFLGKQHPIEAHHLSSICDIMEKAMVNGDTCIIRCILVVFQVVFKFFFSPQTERNRDIVRRSGLLLWQLLMAPRDQICAEIQKEVCLAISSGLNILYPGEIEINNLLKLVLTEGERNSGLSQLRDVILTNLAEQLQNNRFGSEDDDHYRLNDELLHYILKIVVRESCVLITKCQTVSKDDFQRLLSTVPAASSCLRYLMAVQNHLLSNTILIKPDENDDSDSSLQGETLKVQELKTSILSLATQILMGCDEVLEMLQQVTTALINSDISDREQRLKGLEQITKATMLGHLLPVLLTSLMHPNLQTLTMADALMPQLVQLVLYTSQTALLLKTQSPVFSELNSSPTGASEQKGKLLPDERMLEEKEEPGFLTGLKIPAPWAAGKTVETVHPVRDNYKFKETVHIPGARCLYLRFDNRCSSQYDYDKLVIYAGPNTNSRKVAEYGGNTLGYGSRSVLGTGWPKDLVKVEGDTVTFSFEMRSGREHNTPDKAMWGFACTVRAQESSEDVSGGLPFLVDLALGLSVLACSMLRILYNGPEITKDEETCQELLRSKLLQRCQWQVEANGVISPALTPSPSPLPLTIDEDREFTYPSDVLVPPVGHYFDLPRIRLPPGIMIKLREISGRARPQFRPSIKEVIQPEVMEEMVVSCVIKHLNLVDALQSLINFQYQEEHAEEYDLLCKIMGETFKKLNAMERQLQSVAELEQKWQNEVDDAMHGKLENNVPFFYDYHFNESKMKELELLCSMKEVSFDGSDLENVVLALREKFFQEVNSLIQKSSHPLAKTKALVKSLMNRAELLLHVTIAAQSGITRSISGTPTETPACKSASETKVISHAVRQPVFLRSMSAPSDLEMVGNEDLEFARSSQRRRHVTSHRSSSFTLLQSLTIEDSKDKPTYSVLLGQLFAFIGTNPDQAVSSSSFLLAAQTRWRRGNTRKQALVHMRELLTAAVRVGGVTHLVGPVTMVLQGGPRIEELTCGGMVEQVQEAFGETMTSVVSLCARYPIACANSIGLLCTIPYTRSEEKCLVRSGLVQLMDRLCSLSSQTESSSNEKQTKKQKVATMAWAAFQVLANRCVEWEKEEGGSTEAVHSGLARQVSSLLTNHLARATECCGNQAAGNDALQDVLSLLNDLSRSHIGKAILSQPACVSKLLSLLLDQRPSPKLVLIILQLCRAALPLMSVEDCGNVELPPWSYSVPSLNSEQDDPSDPASKIASLLLAKLADYVVPGCQTVLSPTASEPDTALAKASPKNSIKGDKDPGEESEAVDGKLSIFIHKREDQSSHEVLQPLLSSSEGRPFRLGTGANMEKVVKMDRDMTKSGCCEVITEEAAAALRKATKWAQSGLIVSVGPPIETVNPETTSGLSTGDKKKTAQTSICRERNSELARTDPVRPFISGHVANSMAAEVIALLHSLLMAPESNAAQIWTTTAEKVLSRALMYIPQLGKYAESILENGSSSGRKLAKLQRIARQAVAALCALGGFKETIKIGSEVQVLGRGIAGSIGVVASINEQEGIATVKFPPTNVDGRKTSQASDTLTIPLSRLCVPRSEALPLHKLSITEKVVQAVQSMLLPQEGSLSIHTSLPATGDGSTPVMAVVRLLAEIRTRACLVMAQLLEDSLFCEEFIQQCPAAVEVLNLVAQECSPGERLLVVEMQCERLRMLYRDCARPPPPPLQADRRQPKEITWSPSRVFPPVRACMFSSHLTAVTFLADPSAGGGLPRGTFIYATSPVPVQAPSFYWEIEIVSYGDTDDDTGPIVSFGFATEAEKRDGAWTNPVGTCLFHNNGRAVHYNGSSLLQWKSVRLDVTLSPGDVAGIGWERTEGTPPPPGQPAKGRVYFTYCGQRLGPYLEDVSGGMWPVVHIQKKNTKVRANFGSRQFAYAEGQAHRNAADLCIDLAEEISANFEALPFAMASDSDNDAGTSIASDPGTHGPPCRIAAVATAQQQYDSDTSCHYKMELSYENFITSGPDPHPPPIADDESDDDDDDDIPREDHYALLVKAWETKVFPTIRRRFRNEAERKSGLDQIKGALQLGMVDIARQTVEFLYEENGGIPRDLYLPTIEDIKDEANKFTIDKVRKGLTVVTRSPDSNNVASNAVGTALPKFAIRGMLKTFGLHGVVLDVDSVNELVQVETYLRSEGVLVRYWYPIDMLERPPAGYRRTATNGLVTLDNTNIQIHRELLRSEAALAKLYCRMALLNIFAPKSPHMFTRLFHIPAIRDITLEHLQLLSNQLLAPPLPDGTISSSSILLAQSLQHCIHSQNCAATDLFYQGNSQAIREWLTVAITRTLHQGEESLLDLTKQICSFLQTAPEQFPAEEFPISESKVNMDVNFPGAAFVIVSCKESQSGFRKDSSLYKAPWARVLVYGLGHKVKRNGQLNLIEAVCYPRDASPTNTGLTPPPTTNQYPSVITPTDKVHIKLGVSPPPGAVLVLHSLPLEFPLAMAFTEQLLTWKLEDGDGKSEDELDTIPASVLLQVVEFLGNFLWTTDMAACVKELIFHLLAELLRKIHSLEQKKNPAGLSSSIALQLNPCLAMLMALQSELHKLYDEETQNWVSGNACGGSGVGVADQGRFSTYFHALMEVCLAVAEVTLPINMSVTANVMSSTSAPNLSDSSSSSSSSPGQTPQSPSLLSKRKKVKMKREKTSSSGKRSSSRAAETDAAILSIGGSKPEDMLWFHRALTLLIILRHLTKKDPQGLGVTNDAVADACQALVGPTAHSRLLVISGIPTHLEENTVRSAIRKACNAHGGVFKDEIYIPLQEEDPKKIKDKAEGGECRTELEKPIVSSSADSLDISSSSSVTPAMSVSASASTSQASLCSSQGISRTVSDISVDQFQAGLELAIPPGLLEPHVVSSQESLDLSHCSTGSLGSLGSLGEPLDNVETASVSDVGSMYTVTSLDNQPLLSRPIKGFAVVEIRSRAKIEKIRASLFNSSDLIGLSSLDGEDELMEMSTEEILTVSTVNQSLFDTQGSPALEDYFNDKSIKGEKLVPGAREVLTEIFKSCVHSEQMLSLTPAKPIKVADIYLSKEQINSQTPGNLLHVFFTNVRPPKKVLEDQLTQILRKYGVPKPKFDKSKYNKAGKEQHPVKVVSTKRPVTKPPTKEKSVLNSVSRTALSEKKPTVKPKSPEKSKPEEKDPEKSPTKKQEVPEEKYLTLDGFHRFVVDRSKQDIRSVWRAILSCGYDLHFERCACIDARHAQKASRKWTLEMDVALVQYINRLCRHLAITPARLHPHEVYLDPADAADPRISCLLNVPVESLRLRFALLQSLNTTLETFFLPLVELRQTEMYANSIAALLQEAKGLIFYDTKVTVMNRVLNATVQRTADHAAPEITLDPLEIVGGEIRSSENSYFCQAARQLACVPSSQLCVKLASGGDPTYAFNIRFTGEEVHGTSGSFRHFLWQVCKELQSSLLSLLLLCPSSAVNKNKVIQLVPIGIFTATLLWGSCLQGMHQLLNAVLCAVCFFFSFFLKGKYILTPSPITYAEEQLFHFFGQLLGIAIRADVPLPLDLLPSFWKTLVGEPLDPDVDLQEADILTYNYVKKFENINDETELEALCAEIASQHLATESPDCPNKPCCKFTYLTMTGEEVELCPRGRHIPVGWENKDVYATAIRSLRMRELQTPECMTAVRAGLGSIIPLQLLTTLTPLEMELRTCGLPYINLEFLKAHTMYQVGLMETDQHIEFFWSALEMFTQEELCKFIKFACNQERIPFTCPCKDGGPDTAHVPPYPMKIAPPDGAAGSPDSRYIRVETCMFMIKLPQYSSLDIMLEKLRYAIHYREDPLSG</sequence>
<dbReference type="Pfam" id="PF00632">
    <property type="entry name" value="HECT"/>
    <property type="match status" value="1"/>
</dbReference>
<feature type="region of interest" description="Disordered" evidence="4">
    <location>
        <begin position="3744"/>
        <end position="3820"/>
    </location>
</feature>
<dbReference type="InterPro" id="IPR043136">
    <property type="entry name" value="B30.2/SPRY_sf"/>
</dbReference>
<dbReference type="SUPFAM" id="SSF56204">
    <property type="entry name" value="Hect, E3 ligase catalytic domain"/>
    <property type="match status" value="1"/>
</dbReference>
<evidence type="ECO:0000256" key="4">
    <source>
        <dbReference type="SAM" id="MobiDB-lite"/>
    </source>
</evidence>
<feature type="active site" description="Glycyl thioester intermediate" evidence="3">
    <location>
        <position position="4424"/>
    </location>
</feature>
<evidence type="ECO:0000256" key="3">
    <source>
        <dbReference type="PROSITE-ProRule" id="PRU00104"/>
    </source>
</evidence>
<name>A0A8B9QP48_APTOW</name>
<feature type="compositionally biased region" description="Basic and acidic residues" evidence="4">
    <location>
        <begin position="3744"/>
        <end position="3758"/>
    </location>
</feature>
<feature type="compositionally biased region" description="Basic residues" evidence="4">
    <location>
        <begin position="3305"/>
        <end position="3314"/>
    </location>
</feature>
<dbReference type="Gene3D" id="3.30.2410.10">
    <property type="entry name" value="Hect, E3 ligase catalytic domain"/>
    <property type="match status" value="1"/>
</dbReference>
<dbReference type="InterPro" id="IPR035781">
    <property type="entry name" value="SPRY_HECTD4"/>
</dbReference>
<dbReference type="GO" id="GO:0004842">
    <property type="term" value="F:ubiquitin-protein transferase activity"/>
    <property type="evidence" value="ECO:0007669"/>
    <property type="project" value="InterPro"/>
</dbReference>
<protein>
    <submittedName>
        <fullName evidence="6">HECT domain E3 ubiquitin protein ligase 4</fullName>
    </submittedName>
</protein>
<feature type="region of interest" description="Disordered" evidence="4">
    <location>
        <begin position="3277"/>
        <end position="3326"/>
    </location>
</feature>
<keyword evidence="7" id="KW-1185">Reference proteome</keyword>
<accession>A0A8B9QP48</accession>
<reference evidence="6" key="2">
    <citation type="submission" date="2025-09" db="UniProtKB">
        <authorList>
            <consortium name="Ensembl"/>
        </authorList>
    </citation>
    <scope>IDENTIFICATION</scope>
</reference>
<feature type="domain" description="HECT" evidence="5">
    <location>
        <begin position="4054"/>
        <end position="4456"/>
    </location>
</feature>
<evidence type="ECO:0000313" key="6">
    <source>
        <dbReference type="Ensembl" id="ENSAOWP00000028426.1"/>
    </source>
</evidence>
<dbReference type="CDD" id="cd13735">
    <property type="entry name" value="SPRY_HECT_like"/>
    <property type="match status" value="1"/>
</dbReference>
<dbReference type="PANTHER" id="PTHR46435">
    <property type="entry name" value="E3 UBIQUITIN-PROTEIN LIGASE HECTD4-RELATED"/>
    <property type="match status" value="1"/>
</dbReference>
<dbReference type="Proteomes" id="UP000694424">
    <property type="component" value="Unplaced"/>
</dbReference>
<dbReference type="InterPro" id="IPR043366">
    <property type="entry name" value="HECTD4"/>
</dbReference>
<dbReference type="GO" id="GO:0042593">
    <property type="term" value="P:glucose homeostasis"/>
    <property type="evidence" value="ECO:0007669"/>
    <property type="project" value="TreeGrafter"/>
</dbReference>
<dbReference type="Gene3D" id="3.90.1750.10">
    <property type="entry name" value="Hect, E3 ligase catalytic domains"/>
    <property type="match status" value="1"/>
</dbReference>
<feature type="region of interest" description="Disordered" evidence="4">
    <location>
        <begin position="2031"/>
        <end position="2051"/>
    </location>
</feature>
<evidence type="ECO:0000256" key="2">
    <source>
        <dbReference type="ARBA" id="ARBA00022786"/>
    </source>
</evidence>
<dbReference type="FunFam" id="3.30.2410.10:FF:000015">
    <property type="entry name" value="probable E3 ubiquitin-protein ligase HECTD4 isoform X1"/>
    <property type="match status" value="1"/>
</dbReference>
<dbReference type="InterPro" id="IPR000569">
    <property type="entry name" value="HECT_dom"/>
</dbReference>
<feature type="compositionally biased region" description="Low complexity" evidence="4">
    <location>
        <begin position="3277"/>
        <end position="3304"/>
    </location>
</feature>
<keyword evidence="1" id="KW-0808">Transferase</keyword>
<proteinExistence type="predicted"/>